<evidence type="ECO:0000313" key="2">
    <source>
        <dbReference type="Proteomes" id="UP001165986"/>
    </source>
</evidence>
<proteinExistence type="predicted"/>
<protein>
    <submittedName>
        <fullName evidence="1">Uncharacterized protein</fullName>
    </submittedName>
</protein>
<dbReference type="RefSeq" id="WP_191756884.1">
    <property type="nucleotide sequence ID" value="NZ_VJXY01000005.1"/>
</dbReference>
<evidence type="ECO:0000313" key="1">
    <source>
        <dbReference type="EMBL" id="MBD6615637.1"/>
    </source>
</evidence>
<reference evidence="1" key="1">
    <citation type="submission" date="2019-07" db="EMBL/GenBank/DDBJ databases">
        <title>Toxilogical consequences of a new and cryptic species of cyanobacteria (Komarekiella delphini-convector) recovered from the epidermis of a bottlenose dolphin and 1500 ft. in the air.</title>
        <authorList>
            <person name="Brown A.O."/>
            <person name="Dvorak P."/>
            <person name="Villanueva C.D."/>
            <person name="Foss A.J."/>
            <person name="Garvey A.D."/>
            <person name="Gibson Q.A."/>
            <person name="Johansen J.R."/>
            <person name="Casamatta D.A."/>
        </authorList>
    </citation>
    <scope>NUCLEOTIDE SEQUENCE</scope>
    <source>
        <strain evidence="1">SJRDD-AB1</strain>
    </source>
</reference>
<organism evidence="1 2">
    <name type="scientific">Komarekiella delphini-convector SJRDD-AB1</name>
    <dbReference type="NCBI Taxonomy" id="2593771"/>
    <lineage>
        <taxon>Bacteria</taxon>
        <taxon>Bacillati</taxon>
        <taxon>Cyanobacteriota</taxon>
        <taxon>Cyanophyceae</taxon>
        <taxon>Nostocales</taxon>
        <taxon>Nostocaceae</taxon>
        <taxon>Komarekiella</taxon>
        <taxon>Komarekiella delphini-convector</taxon>
    </lineage>
</organism>
<dbReference type="Proteomes" id="UP001165986">
    <property type="component" value="Unassembled WGS sequence"/>
</dbReference>
<sequence length="191" mass="22012">MSQISVIDLEQQLTLRINNELSKQLDDIIEKMQAIAKKFDIKQVKERSPIKNVLTTATDPTSSLEVIKNFIRYQASRKDASQIWKLEINENQQKERFPNAVIKQIDDLTININNIFKSINMSIDKELKPFLSEDGKNSMNPNLSQNQREKLEALKLYIENNKSLLAKSIHLKLAQLYLGYLSREHTALIGS</sequence>
<keyword evidence="2" id="KW-1185">Reference proteome</keyword>
<name>A0AA40SVB4_9NOST</name>
<comment type="caution">
    <text evidence="1">The sequence shown here is derived from an EMBL/GenBank/DDBJ whole genome shotgun (WGS) entry which is preliminary data.</text>
</comment>
<accession>A0AA40SVB4</accession>
<gene>
    <name evidence="1" type="ORF">FNW02_07255</name>
</gene>
<dbReference type="EMBL" id="VJXY01000005">
    <property type="protein sequence ID" value="MBD6615637.1"/>
    <property type="molecule type" value="Genomic_DNA"/>
</dbReference>
<dbReference type="AlphaFoldDB" id="A0AA40SVB4"/>